<comment type="similarity">
    <text evidence="1">Belongs to the SIS family. GutQ/KpsF subfamily.</text>
</comment>
<feature type="domain" description="CBS" evidence="5">
    <location>
        <begin position="217"/>
        <end position="273"/>
    </location>
</feature>
<dbReference type="InterPro" id="IPR046348">
    <property type="entry name" value="SIS_dom_sf"/>
</dbReference>
<dbReference type="GeneID" id="67209929"/>
<dbReference type="PANTHER" id="PTHR42745">
    <property type="match status" value="1"/>
</dbReference>
<dbReference type="PANTHER" id="PTHR42745:SF1">
    <property type="entry name" value="ARABINOSE 5-PHOSPHATE ISOMERASE KDSD"/>
    <property type="match status" value="1"/>
</dbReference>
<evidence type="ECO:0000313" key="7">
    <source>
        <dbReference type="EMBL" id="MFB9824239.1"/>
    </source>
</evidence>
<evidence type="ECO:0000256" key="1">
    <source>
        <dbReference type="ARBA" id="ARBA00008165"/>
    </source>
</evidence>
<protein>
    <submittedName>
        <fullName evidence="7">SIS domain-containing protein</fullName>
    </submittedName>
</protein>
<dbReference type="PROSITE" id="PS51371">
    <property type="entry name" value="CBS"/>
    <property type="match status" value="2"/>
</dbReference>
<gene>
    <name evidence="7" type="ORF">ACFFOL_08660</name>
</gene>
<dbReference type="CDD" id="cd04604">
    <property type="entry name" value="CBS_pair_SIS_assoc"/>
    <property type="match status" value="1"/>
</dbReference>
<evidence type="ECO:0000313" key="8">
    <source>
        <dbReference type="Proteomes" id="UP001589595"/>
    </source>
</evidence>
<evidence type="ECO:0000259" key="5">
    <source>
        <dbReference type="PROSITE" id="PS51371"/>
    </source>
</evidence>
<name>A0ABD5MK91_9EURY</name>
<dbReference type="InterPro" id="IPR000644">
    <property type="entry name" value="CBS_dom"/>
</dbReference>
<feature type="domain" description="CBS" evidence="5">
    <location>
        <begin position="282"/>
        <end position="335"/>
    </location>
</feature>
<keyword evidence="3 4" id="KW-0129">CBS domain</keyword>
<dbReference type="InterPro" id="IPR004800">
    <property type="entry name" value="KdsD/KpsF-type"/>
</dbReference>
<dbReference type="InterPro" id="IPR035474">
    <property type="entry name" value="SIS_Kpsf"/>
</dbReference>
<dbReference type="Pfam" id="PF01380">
    <property type="entry name" value="SIS"/>
    <property type="match status" value="1"/>
</dbReference>
<dbReference type="CDD" id="cd05014">
    <property type="entry name" value="SIS_Kpsf"/>
    <property type="match status" value="1"/>
</dbReference>
<evidence type="ECO:0000259" key="6">
    <source>
        <dbReference type="PROSITE" id="PS51464"/>
    </source>
</evidence>
<reference evidence="7" key="1">
    <citation type="submission" date="2024-09" db="EMBL/GenBank/DDBJ databases">
        <authorList>
            <person name="Sun Q."/>
        </authorList>
    </citation>
    <scope>NUCLEOTIDE SEQUENCE [LARGE SCALE GENOMIC DNA]</scope>
    <source>
        <strain evidence="7">JCM 31273</strain>
    </source>
</reference>
<dbReference type="Gene3D" id="3.40.50.10490">
    <property type="entry name" value="Glucose-6-phosphate isomerase like protein, domain 1"/>
    <property type="match status" value="1"/>
</dbReference>
<keyword evidence="2" id="KW-0677">Repeat</keyword>
<dbReference type="AlphaFoldDB" id="A0ABD5MK91"/>
<evidence type="ECO:0000256" key="2">
    <source>
        <dbReference type="ARBA" id="ARBA00022737"/>
    </source>
</evidence>
<dbReference type="Gene3D" id="3.10.580.10">
    <property type="entry name" value="CBS-domain"/>
    <property type="match status" value="1"/>
</dbReference>
<dbReference type="Pfam" id="PF00571">
    <property type="entry name" value="CBS"/>
    <property type="match status" value="2"/>
</dbReference>
<accession>A0ABD5MK91</accession>
<dbReference type="SUPFAM" id="SSF53697">
    <property type="entry name" value="SIS domain"/>
    <property type="match status" value="1"/>
</dbReference>
<comment type="caution">
    <text evidence="7">The sequence shown here is derived from an EMBL/GenBank/DDBJ whole genome shotgun (WGS) entry which is preliminary data.</text>
</comment>
<organism evidence="7 8">
    <name type="scientific">Halobaculum roseum</name>
    <dbReference type="NCBI Taxonomy" id="2175149"/>
    <lineage>
        <taxon>Archaea</taxon>
        <taxon>Methanobacteriati</taxon>
        <taxon>Methanobacteriota</taxon>
        <taxon>Stenosarchaea group</taxon>
        <taxon>Halobacteria</taxon>
        <taxon>Halobacteriales</taxon>
        <taxon>Haloferacaceae</taxon>
        <taxon>Halobaculum</taxon>
    </lineage>
</organism>
<dbReference type="InterPro" id="IPR050986">
    <property type="entry name" value="GutQ/KpsF_isomerases"/>
</dbReference>
<keyword evidence="8" id="KW-1185">Reference proteome</keyword>
<dbReference type="EMBL" id="JBHMAJ010000006">
    <property type="protein sequence ID" value="MFB9824239.1"/>
    <property type="molecule type" value="Genomic_DNA"/>
</dbReference>
<dbReference type="Proteomes" id="UP001589595">
    <property type="component" value="Unassembled WGS sequence"/>
</dbReference>
<dbReference type="RefSeq" id="WP_222922612.1">
    <property type="nucleotide sequence ID" value="NZ_CP082286.1"/>
</dbReference>
<evidence type="ECO:0000256" key="4">
    <source>
        <dbReference type="PROSITE-ProRule" id="PRU00703"/>
    </source>
</evidence>
<dbReference type="InterPro" id="IPR001347">
    <property type="entry name" value="SIS_dom"/>
</dbReference>
<proteinExistence type="inferred from homology"/>
<feature type="domain" description="SIS" evidence="6">
    <location>
        <begin position="48"/>
        <end position="191"/>
    </location>
</feature>
<dbReference type="NCBIfam" id="TIGR00393">
    <property type="entry name" value="kpsF"/>
    <property type="match status" value="1"/>
</dbReference>
<dbReference type="InterPro" id="IPR046342">
    <property type="entry name" value="CBS_dom_sf"/>
</dbReference>
<sequence>MKRLKMASKEQQAGDDEIRDAISKAIFEQSKSIKTLNNKGTIEQICRVALEIDDTDGRIAFSGIGKSGDVGKKIVDTFNSIGVTSHFVHPVEALHGDIGALSSGDVMILISNSGNTEEMVELLKFSEYFGPTTVSITSNPDSELAQQSEFHINTKVSNEGAVVDLVPMASATVTMVIGDCLANALMTMQDFDKTQYGHFHPSGTIGKRLLLNVSDLLYKDIPRTKPSDTLGKAIVHMSEGEKGIAVIRDDQDLVQGILTDGDIRRLVESGTDFNGVTAEEVMTTDPVAVSRDDSAIKALETIEKHDITQALVTTDEGRFEGVIHLHDIMDEGLSN</sequence>
<dbReference type="PROSITE" id="PS51464">
    <property type="entry name" value="SIS"/>
    <property type="match status" value="1"/>
</dbReference>
<evidence type="ECO:0000256" key="3">
    <source>
        <dbReference type="ARBA" id="ARBA00023122"/>
    </source>
</evidence>
<dbReference type="PIRSF" id="PIRSF004692">
    <property type="entry name" value="KdsD_KpsF"/>
    <property type="match status" value="1"/>
</dbReference>